<dbReference type="GO" id="GO:0042803">
    <property type="term" value="F:protein homodimerization activity"/>
    <property type="evidence" value="ECO:0007669"/>
    <property type="project" value="TreeGrafter"/>
</dbReference>
<dbReference type="PANTHER" id="PTHR13149:SF0">
    <property type="entry name" value="VACUOLAR PROTEIN-SORTING-ASSOCIATED PROTEIN 25"/>
    <property type="match status" value="1"/>
</dbReference>
<dbReference type="InterPro" id="IPR036388">
    <property type="entry name" value="WH-like_DNA-bd_sf"/>
</dbReference>
<dbReference type="SUPFAM" id="SSF46785">
    <property type="entry name" value="Winged helix' DNA-binding domain"/>
    <property type="match status" value="2"/>
</dbReference>
<dbReference type="InterPro" id="IPR014041">
    <property type="entry name" value="ESCRT-II_cplx_Vps25-sub_N"/>
</dbReference>
<organism evidence="6 7">
    <name type="scientific">Karstenula rhodostoma CBS 690.94</name>
    <dbReference type="NCBI Taxonomy" id="1392251"/>
    <lineage>
        <taxon>Eukaryota</taxon>
        <taxon>Fungi</taxon>
        <taxon>Dikarya</taxon>
        <taxon>Ascomycota</taxon>
        <taxon>Pezizomycotina</taxon>
        <taxon>Dothideomycetes</taxon>
        <taxon>Pleosporomycetidae</taxon>
        <taxon>Pleosporales</taxon>
        <taxon>Massarineae</taxon>
        <taxon>Didymosphaeriaceae</taxon>
        <taxon>Karstenula</taxon>
    </lineage>
</organism>
<gene>
    <name evidence="6" type="ORF">P171DRAFT_224942</name>
</gene>
<proteinExistence type="inferred from homology"/>
<dbReference type="GO" id="GO:0016236">
    <property type="term" value="P:macroautophagy"/>
    <property type="evidence" value="ECO:0007669"/>
    <property type="project" value="UniProtKB-ARBA"/>
</dbReference>
<dbReference type="PANTHER" id="PTHR13149">
    <property type="entry name" value="VACUOLAR PROTEIN SORTING-ASSOCIATED PROTEIN VPS25"/>
    <property type="match status" value="1"/>
</dbReference>
<dbReference type="EMBL" id="MU001496">
    <property type="protein sequence ID" value="KAF2447424.1"/>
    <property type="molecule type" value="Genomic_DNA"/>
</dbReference>
<dbReference type="AlphaFoldDB" id="A0A9P4UD42"/>
<dbReference type="GO" id="GO:0005198">
    <property type="term" value="F:structural molecule activity"/>
    <property type="evidence" value="ECO:0007669"/>
    <property type="project" value="TreeGrafter"/>
</dbReference>
<dbReference type="Gene3D" id="1.10.10.10">
    <property type="entry name" value="Winged helix-like DNA-binding domain superfamily/Winged helix DNA-binding domain"/>
    <property type="match status" value="1"/>
</dbReference>
<evidence type="ECO:0000256" key="5">
    <source>
        <dbReference type="SAM" id="MobiDB-lite"/>
    </source>
</evidence>
<feature type="compositionally biased region" description="Low complexity" evidence="5">
    <location>
        <begin position="12"/>
        <end position="27"/>
    </location>
</feature>
<evidence type="ECO:0000313" key="7">
    <source>
        <dbReference type="Proteomes" id="UP000799764"/>
    </source>
</evidence>
<dbReference type="Gene3D" id="1.10.10.570">
    <property type="entry name" value="Winged helix' DNA-binding domain. Chain C. Domain 1"/>
    <property type="match status" value="1"/>
</dbReference>
<evidence type="ECO:0000313" key="6">
    <source>
        <dbReference type="EMBL" id="KAF2447424.1"/>
    </source>
</evidence>
<keyword evidence="2" id="KW-0813">Transport</keyword>
<protein>
    <recommendedName>
        <fullName evidence="4">ESCRT-II complex subunit VPS25</fullName>
    </recommendedName>
</protein>
<accession>A0A9P4UD42</accession>
<keyword evidence="7" id="KW-1185">Reference proteome</keyword>
<evidence type="ECO:0000256" key="3">
    <source>
        <dbReference type="ARBA" id="ARBA00022927"/>
    </source>
</evidence>
<dbReference type="GO" id="GO:0000814">
    <property type="term" value="C:ESCRT II complex"/>
    <property type="evidence" value="ECO:0007669"/>
    <property type="project" value="InterPro"/>
</dbReference>
<evidence type="ECO:0000256" key="4">
    <source>
        <dbReference type="ARBA" id="ARBA00030094"/>
    </source>
</evidence>
<dbReference type="OrthoDB" id="245150at2759"/>
<dbReference type="Proteomes" id="UP000799764">
    <property type="component" value="Unassembled WGS sequence"/>
</dbReference>
<dbReference type="InterPro" id="IPR036390">
    <property type="entry name" value="WH_DNA-bd_sf"/>
</dbReference>
<dbReference type="GO" id="GO:0043328">
    <property type="term" value="P:protein transport to vacuole involved in ubiquitin-dependent protein catabolic process via the multivesicular body sorting pathway"/>
    <property type="evidence" value="ECO:0007669"/>
    <property type="project" value="TreeGrafter"/>
</dbReference>
<evidence type="ECO:0000256" key="2">
    <source>
        <dbReference type="ARBA" id="ARBA00022448"/>
    </source>
</evidence>
<feature type="compositionally biased region" description="Pro residues" evidence="5">
    <location>
        <begin position="1"/>
        <end position="10"/>
    </location>
</feature>
<dbReference type="Pfam" id="PF05871">
    <property type="entry name" value="ESCRT-II"/>
    <property type="match status" value="1"/>
</dbReference>
<evidence type="ECO:0000256" key="1">
    <source>
        <dbReference type="ARBA" id="ARBA00009674"/>
    </source>
</evidence>
<keyword evidence="3" id="KW-0653">Protein transport</keyword>
<reference evidence="6" key="1">
    <citation type="journal article" date="2020" name="Stud. Mycol.">
        <title>101 Dothideomycetes genomes: a test case for predicting lifestyles and emergence of pathogens.</title>
        <authorList>
            <person name="Haridas S."/>
            <person name="Albert R."/>
            <person name="Binder M."/>
            <person name="Bloem J."/>
            <person name="Labutti K."/>
            <person name="Salamov A."/>
            <person name="Andreopoulos B."/>
            <person name="Baker S."/>
            <person name="Barry K."/>
            <person name="Bills G."/>
            <person name="Bluhm B."/>
            <person name="Cannon C."/>
            <person name="Castanera R."/>
            <person name="Culley D."/>
            <person name="Daum C."/>
            <person name="Ezra D."/>
            <person name="Gonzalez J."/>
            <person name="Henrissat B."/>
            <person name="Kuo A."/>
            <person name="Liang C."/>
            <person name="Lipzen A."/>
            <person name="Lutzoni F."/>
            <person name="Magnuson J."/>
            <person name="Mondo S."/>
            <person name="Nolan M."/>
            <person name="Ohm R."/>
            <person name="Pangilinan J."/>
            <person name="Park H.-J."/>
            <person name="Ramirez L."/>
            <person name="Alfaro M."/>
            <person name="Sun H."/>
            <person name="Tritt A."/>
            <person name="Yoshinaga Y."/>
            <person name="Zwiers L.-H."/>
            <person name="Turgeon B."/>
            <person name="Goodwin S."/>
            <person name="Spatafora J."/>
            <person name="Crous P."/>
            <person name="Grigoriev I."/>
        </authorList>
    </citation>
    <scope>NUCLEOTIDE SEQUENCE</scope>
    <source>
        <strain evidence="6">CBS 690.94</strain>
    </source>
</reference>
<name>A0A9P4UD42_9PLEO</name>
<feature type="region of interest" description="Disordered" evidence="5">
    <location>
        <begin position="1"/>
        <end position="27"/>
    </location>
</feature>
<comment type="similarity">
    <text evidence="1">Belongs to the VPS25 family.</text>
</comment>
<dbReference type="FunFam" id="1.10.10.10:FF:000141">
    <property type="entry name" value="vacuolar protein-sorting-associated protein 25"/>
    <property type="match status" value="1"/>
</dbReference>
<comment type="caution">
    <text evidence="6">The sequence shown here is derived from an EMBL/GenBank/DDBJ whole genome shotgun (WGS) entry which is preliminary data.</text>
</comment>
<sequence length="219" mass="23935">MSTLPPPEGPQTPLSQAPTALTPTTTTSAASTFTFPPIYAFPPFFTLQPNPTTLSSQLHSWSTLLQSHCRHTRLTTLTLIDALPHPPFTNPTTRRSLSLADARTLISWMASPDGGHRAEWIATSSGGKAGRAGDAAPARCWVYWKRPEEWAAVLEEWVERTGQRGSVITLYEIGESEATRREEFHGIDGDLLAKSLQVCVKRGKAQVFGAEGSEGVKFF</sequence>
<dbReference type="InterPro" id="IPR008570">
    <property type="entry name" value="ESCRT-II_cplx_Vps25-sub"/>
</dbReference>